<dbReference type="Gene3D" id="3.60.10.10">
    <property type="entry name" value="Endonuclease/exonuclease/phosphatase"/>
    <property type="match status" value="1"/>
</dbReference>
<keyword evidence="3" id="KW-1185">Reference proteome</keyword>
<organism evidence="2 3">
    <name type="scientific">Riccia sorocarpa</name>
    <dbReference type="NCBI Taxonomy" id="122646"/>
    <lineage>
        <taxon>Eukaryota</taxon>
        <taxon>Viridiplantae</taxon>
        <taxon>Streptophyta</taxon>
        <taxon>Embryophyta</taxon>
        <taxon>Marchantiophyta</taxon>
        <taxon>Marchantiopsida</taxon>
        <taxon>Marchantiidae</taxon>
        <taxon>Marchantiales</taxon>
        <taxon>Ricciaceae</taxon>
        <taxon>Riccia</taxon>
    </lineage>
</organism>
<dbReference type="AlphaFoldDB" id="A0ABD3GK04"/>
<name>A0ABD3GK04_9MARC</name>
<gene>
    <name evidence="2" type="ORF">R1sor_027457</name>
</gene>
<evidence type="ECO:0000313" key="2">
    <source>
        <dbReference type="EMBL" id="KAL3677509.1"/>
    </source>
</evidence>
<dbReference type="Proteomes" id="UP001633002">
    <property type="component" value="Unassembled WGS sequence"/>
</dbReference>
<comment type="caution">
    <text evidence="2">The sequence shown here is derived from an EMBL/GenBank/DDBJ whole genome shotgun (WGS) entry which is preliminary data.</text>
</comment>
<evidence type="ECO:0000256" key="1">
    <source>
        <dbReference type="SAM" id="MobiDB-lite"/>
    </source>
</evidence>
<dbReference type="EMBL" id="JBJQOH010000008">
    <property type="protein sequence ID" value="KAL3677509.1"/>
    <property type="molecule type" value="Genomic_DNA"/>
</dbReference>
<dbReference type="InterPro" id="IPR036691">
    <property type="entry name" value="Endo/exonu/phosph_ase_sf"/>
</dbReference>
<reference evidence="2 3" key="1">
    <citation type="submission" date="2024-09" db="EMBL/GenBank/DDBJ databases">
        <title>Chromosome-scale assembly of Riccia sorocarpa.</title>
        <authorList>
            <person name="Paukszto L."/>
        </authorList>
    </citation>
    <scope>NUCLEOTIDE SEQUENCE [LARGE SCALE GENOMIC DNA]</scope>
    <source>
        <strain evidence="2">LP-2024</strain>
        <tissue evidence="2">Aerial parts of the thallus</tissue>
    </source>
</reference>
<proteinExistence type="predicted"/>
<protein>
    <submittedName>
        <fullName evidence="2">Uncharacterized protein</fullName>
    </submittedName>
</protein>
<dbReference type="SUPFAM" id="SSF56219">
    <property type="entry name" value="DNase I-like"/>
    <property type="match status" value="1"/>
</dbReference>
<sequence>MGESDFNDGDFCGRKGANCKPNTSANLWLPNCLFAWIPDMDDEDFVPSLKPKHVEIFKIPKWAKEDIPNIFRRLGQVLHIPQESKELLRRDATAVILLDEEDQLLDSIVVSTLGKHVTCLVREVRAMEPKEDGTEGKEEFQQLIEIYKPQLQLVGSSGGEQRKNREDYKCCTMYKWRKLDNHELEKTKLGSVRNGKTVREDSVQTPSWLKGSISPETSSFEVGNVVQQGGETGESMPRRKTMEGIRTVKPRTTNRRDKQNSAEGPSNYPGGVRVPHRHYNYSIRAFLNTEKPWILALQETHVDVKKIKFYVATLNNDYDIIASSSVERKRGVAIIYHKSFMLLESGADENGCWSDEEEVEFRALWDAWGTKDARDWLLKLPEKEAKLQALTALELNNLSEEKGE</sequence>
<evidence type="ECO:0000313" key="3">
    <source>
        <dbReference type="Proteomes" id="UP001633002"/>
    </source>
</evidence>
<accession>A0ABD3GK04</accession>
<feature type="region of interest" description="Disordered" evidence="1">
    <location>
        <begin position="228"/>
        <end position="271"/>
    </location>
</feature>